<comment type="caution">
    <text evidence="6">The sequence shown here is derived from an EMBL/GenBank/DDBJ whole genome shotgun (WGS) entry which is preliminary data.</text>
</comment>
<proteinExistence type="inferred from homology"/>
<sequence length="544" mass="58800">MVQPGQCQVLVVGAGPTGLMAAVLLKRAGVDVRIVEHRMEATRESRAFAVQARSMELMQTLGLSDEMLARGVICNSVELHVKGQHHGGIDADMAGAADTPFPFIFMIPQSETEDILIAELERLGSAVERGVEVKDVRQDASGVTASMVQPDGTETEIKSAYVIGADGSRSVVRSASGIGWEGELLPQRFLLADCKVDWPLDHNRFRVFLNGKRIGLFLPLYGKRMSRIMATDLSGSFGAEDASKPAPLDLAEMAKGFTEATGLPVTLSDPVWVTRYRAHHRNVDRYSEGRVFVAGDAAHIHSPAGGQGMNTGFQDVENLAWKLAQVLQGADAALLDTYNSERLPVGHMVVKSTGRLFAAAAGQKGVKAWLRDTVAPFLIRKISRTPAIQRKAFFRISQRNIVYSQSRYVAEGTGLSVGPVAGARAPNARISDTSDIFSLLKGYHFTILAFSREPLAQDEMTMLKGQLDAIADALPRAQAHLIARAAIGRDASAVFTSDPDAFDRYGVPCGSGKALYVIRPDGYVAWRSAGIELSGCAEFLKRFA</sequence>
<dbReference type="InterPro" id="IPR036249">
    <property type="entry name" value="Thioredoxin-like_sf"/>
</dbReference>
<evidence type="ECO:0000256" key="4">
    <source>
        <dbReference type="ARBA" id="ARBA00022827"/>
    </source>
</evidence>
<dbReference type="PRINTS" id="PR00420">
    <property type="entry name" value="RNGMNOXGNASE"/>
</dbReference>
<dbReference type="GO" id="GO:0071949">
    <property type="term" value="F:FAD binding"/>
    <property type="evidence" value="ECO:0007669"/>
    <property type="project" value="InterPro"/>
</dbReference>
<comment type="cofactor">
    <cofactor evidence="1">
        <name>FAD</name>
        <dbReference type="ChEBI" id="CHEBI:57692"/>
    </cofactor>
</comment>
<keyword evidence="7" id="KW-1185">Reference proteome</keyword>
<evidence type="ECO:0000256" key="2">
    <source>
        <dbReference type="ARBA" id="ARBA00007801"/>
    </source>
</evidence>
<gene>
    <name evidence="6" type="ORF">EQG66_11410</name>
</gene>
<dbReference type="Proteomes" id="UP000290958">
    <property type="component" value="Unassembled WGS sequence"/>
</dbReference>
<dbReference type="Gene3D" id="3.50.50.60">
    <property type="entry name" value="FAD/NAD(P)-binding domain"/>
    <property type="match status" value="1"/>
</dbReference>
<dbReference type="InterPro" id="IPR050641">
    <property type="entry name" value="RIFMO-like"/>
</dbReference>
<dbReference type="InterPro" id="IPR036188">
    <property type="entry name" value="FAD/NAD-bd_sf"/>
</dbReference>
<keyword evidence="3" id="KW-0285">Flavoprotein</keyword>
<protein>
    <recommendedName>
        <fullName evidence="5">FAD-binding domain-containing protein</fullName>
    </recommendedName>
</protein>
<dbReference type="PANTHER" id="PTHR43004">
    <property type="entry name" value="TRK SYSTEM POTASSIUM UPTAKE PROTEIN"/>
    <property type="match status" value="1"/>
</dbReference>
<accession>A0A4Q1KEQ5</accession>
<dbReference type="Pfam" id="PF01494">
    <property type="entry name" value="FAD_binding_3"/>
    <property type="match status" value="1"/>
</dbReference>
<name>A0A4Q1KEQ5_9SPHN</name>
<dbReference type="GO" id="GO:0016709">
    <property type="term" value="F:oxidoreductase activity, acting on paired donors, with incorporation or reduction of molecular oxygen, NAD(P)H as one donor, and incorporation of one atom of oxygen"/>
    <property type="evidence" value="ECO:0007669"/>
    <property type="project" value="UniProtKB-ARBA"/>
</dbReference>
<evidence type="ECO:0000313" key="6">
    <source>
        <dbReference type="EMBL" id="RXR27690.1"/>
    </source>
</evidence>
<dbReference type="Gene3D" id="3.40.30.120">
    <property type="match status" value="1"/>
</dbReference>
<dbReference type="SUPFAM" id="SSF51905">
    <property type="entry name" value="FAD/NAD(P)-binding domain"/>
    <property type="match status" value="1"/>
</dbReference>
<dbReference type="OrthoDB" id="9791689at2"/>
<dbReference type="AlphaFoldDB" id="A0A4Q1KEQ5"/>
<evidence type="ECO:0000256" key="1">
    <source>
        <dbReference type="ARBA" id="ARBA00001974"/>
    </source>
</evidence>
<organism evidence="6 7">
    <name type="scientific">Sphingobium fluviale</name>
    <dbReference type="NCBI Taxonomy" id="2506423"/>
    <lineage>
        <taxon>Bacteria</taxon>
        <taxon>Pseudomonadati</taxon>
        <taxon>Pseudomonadota</taxon>
        <taxon>Alphaproteobacteria</taxon>
        <taxon>Sphingomonadales</taxon>
        <taxon>Sphingomonadaceae</taxon>
        <taxon>Sphingobium</taxon>
    </lineage>
</organism>
<keyword evidence="4" id="KW-0274">FAD</keyword>
<dbReference type="PANTHER" id="PTHR43004:SF19">
    <property type="entry name" value="BINDING MONOOXYGENASE, PUTATIVE (JCVI)-RELATED"/>
    <property type="match status" value="1"/>
</dbReference>
<evidence type="ECO:0000259" key="5">
    <source>
        <dbReference type="Pfam" id="PF01494"/>
    </source>
</evidence>
<feature type="domain" description="FAD-binding" evidence="5">
    <location>
        <begin position="7"/>
        <end position="352"/>
    </location>
</feature>
<dbReference type="EMBL" id="SBKP01000011">
    <property type="protein sequence ID" value="RXR27690.1"/>
    <property type="molecule type" value="Genomic_DNA"/>
</dbReference>
<evidence type="ECO:0000313" key="7">
    <source>
        <dbReference type="Proteomes" id="UP000290958"/>
    </source>
</evidence>
<comment type="similarity">
    <text evidence="2">Belongs to the PheA/TfdB FAD monooxygenase family.</text>
</comment>
<evidence type="ECO:0000256" key="3">
    <source>
        <dbReference type="ARBA" id="ARBA00022630"/>
    </source>
</evidence>
<dbReference type="SUPFAM" id="SSF52833">
    <property type="entry name" value="Thioredoxin-like"/>
    <property type="match status" value="1"/>
</dbReference>
<reference evidence="7" key="1">
    <citation type="submission" date="2019-01" db="EMBL/GenBank/DDBJ databases">
        <title>Cytophagaceae bacterium strain CAR-16.</title>
        <authorList>
            <person name="Chen W.-M."/>
        </authorList>
    </citation>
    <scope>NUCLEOTIDE SEQUENCE [LARGE SCALE GENOMIC DNA]</scope>
    <source>
        <strain evidence="7">CHR27</strain>
    </source>
</reference>
<dbReference type="InterPro" id="IPR002938">
    <property type="entry name" value="FAD-bd"/>
</dbReference>
<dbReference type="Gene3D" id="3.30.70.2450">
    <property type="match status" value="1"/>
</dbReference>
<dbReference type="RefSeq" id="WP_129404719.1">
    <property type="nucleotide sequence ID" value="NZ_SBKP01000011.1"/>
</dbReference>